<feature type="transmembrane region" description="Helical" evidence="1">
    <location>
        <begin position="7"/>
        <end position="24"/>
    </location>
</feature>
<organism evidence="3 4">
    <name type="scientific">candidate division GN15 bacterium</name>
    <dbReference type="NCBI Taxonomy" id="2072418"/>
    <lineage>
        <taxon>Bacteria</taxon>
        <taxon>candidate division GN15</taxon>
    </lineage>
</organism>
<feature type="domain" description="Inner membrane protein YgaP-like transmembrane" evidence="2">
    <location>
        <begin position="3"/>
        <end position="56"/>
    </location>
</feature>
<feature type="transmembrane region" description="Helical" evidence="1">
    <location>
        <begin position="30"/>
        <end position="55"/>
    </location>
</feature>
<dbReference type="Pfam" id="PF11127">
    <property type="entry name" value="YgaP-like_TM"/>
    <property type="match status" value="1"/>
</dbReference>
<keyword evidence="1" id="KW-1133">Transmembrane helix</keyword>
<dbReference type="Gene3D" id="6.10.140.1340">
    <property type="match status" value="1"/>
</dbReference>
<evidence type="ECO:0000313" key="4">
    <source>
        <dbReference type="Proteomes" id="UP000250918"/>
    </source>
</evidence>
<dbReference type="InterPro" id="IPR021309">
    <property type="entry name" value="YgaP-like_TM"/>
</dbReference>
<keyword evidence="1" id="KW-0812">Transmembrane</keyword>
<sequence length="61" mass="6677">MTPENGVRIVAGTLVLISIALSYLSSPYWLILAGFVGLNLIQSAFTHFCPAEMILRRVLAK</sequence>
<comment type="caution">
    <text evidence="3">The sequence shown here is derived from an EMBL/GenBank/DDBJ whole genome shotgun (WGS) entry which is preliminary data.</text>
</comment>
<reference evidence="3 4" key="1">
    <citation type="journal article" date="2018" name="ISME J.">
        <title>A methanotrophic archaeon couples anaerobic oxidation of methane to Fe(III) reduction.</title>
        <authorList>
            <person name="Cai C."/>
            <person name="Leu A.O."/>
            <person name="Xie G.J."/>
            <person name="Guo J."/>
            <person name="Feng Y."/>
            <person name="Zhao J.X."/>
            <person name="Tyson G.W."/>
            <person name="Yuan Z."/>
            <person name="Hu S."/>
        </authorList>
    </citation>
    <scope>NUCLEOTIDE SEQUENCE [LARGE SCALE GENOMIC DNA]</scope>
    <source>
        <strain evidence="3">FeB_12</strain>
    </source>
</reference>
<dbReference type="Proteomes" id="UP000250918">
    <property type="component" value="Unassembled WGS sequence"/>
</dbReference>
<dbReference type="AlphaFoldDB" id="A0A855X4B1"/>
<dbReference type="EMBL" id="PQAP01000156">
    <property type="protein sequence ID" value="PWB70030.1"/>
    <property type="molecule type" value="Genomic_DNA"/>
</dbReference>
<accession>A0A855X4B1</accession>
<keyword evidence="1" id="KW-0472">Membrane</keyword>
<name>A0A855X4B1_9BACT</name>
<proteinExistence type="predicted"/>
<evidence type="ECO:0000256" key="1">
    <source>
        <dbReference type="SAM" id="Phobius"/>
    </source>
</evidence>
<evidence type="ECO:0000259" key="2">
    <source>
        <dbReference type="Pfam" id="PF11127"/>
    </source>
</evidence>
<gene>
    <name evidence="3" type="ORF">C3F09_09620</name>
</gene>
<protein>
    <submittedName>
        <fullName evidence="3">DUF2892 domain-containing protein</fullName>
    </submittedName>
</protein>
<evidence type="ECO:0000313" key="3">
    <source>
        <dbReference type="EMBL" id="PWB70030.1"/>
    </source>
</evidence>